<dbReference type="Proteomes" id="UP000593564">
    <property type="component" value="Unassembled WGS sequence"/>
</dbReference>
<feature type="compositionally biased region" description="Basic residues" evidence="1">
    <location>
        <begin position="131"/>
        <end position="141"/>
    </location>
</feature>
<organism evidence="2 3">
    <name type="scientific">Camellia sinensis</name>
    <name type="common">Tea plant</name>
    <name type="synonym">Thea sinensis</name>
    <dbReference type="NCBI Taxonomy" id="4442"/>
    <lineage>
        <taxon>Eukaryota</taxon>
        <taxon>Viridiplantae</taxon>
        <taxon>Streptophyta</taxon>
        <taxon>Embryophyta</taxon>
        <taxon>Tracheophyta</taxon>
        <taxon>Spermatophyta</taxon>
        <taxon>Magnoliopsida</taxon>
        <taxon>eudicotyledons</taxon>
        <taxon>Gunneridae</taxon>
        <taxon>Pentapetalae</taxon>
        <taxon>asterids</taxon>
        <taxon>Ericales</taxon>
        <taxon>Theaceae</taxon>
        <taxon>Camellia</taxon>
    </lineage>
</organism>
<feature type="compositionally biased region" description="Basic and acidic residues" evidence="1">
    <location>
        <begin position="84"/>
        <end position="93"/>
    </location>
</feature>
<dbReference type="PANTHER" id="PTHR48227:SF1">
    <property type="entry name" value="DNA LIGASE 1-LIKE"/>
    <property type="match status" value="1"/>
</dbReference>
<accession>A0A7J7FV61</accession>
<keyword evidence="3" id="KW-1185">Reference proteome</keyword>
<dbReference type="AlphaFoldDB" id="A0A7J7FV61"/>
<evidence type="ECO:0000313" key="3">
    <source>
        <dbReference type="Proteomes" id="UP000593564"/>
    </source>
</evidence>
<dbReference type="PANTHER" id="PTHR48227">
    <property type="entry name" value="DNA TOPOISOMERASE 1-LIKE"/>
    <property type="match status" value="1"/>
</dbReference>
<proteinExistence type="predicted"/>
<feature type="compositionally biased region" description="Basic residues" evidence="1">
    <location>
        <begin position="160"/>
        <end position="174"/>
    </location>
</feature>
<name>A0A7J7FV61_CAMSI</name>
<sequence>MFSNETSITPMKTISGNVTSTKPISLSKASKILSNFVTAETGASHAVSAYLKRASASFNELVQFHKELKASKPDRRLKNNVQDHPLKYEHNSEEEYEEDGVGKKHKKKKKKRKSEGVDDEEVVDSAEQSNSKKKKKKKKKRKSEEADDEEVVDSAEQSNSKKKKKKKRRIEHDQ</sequence>
<comment type="caution">
    <text evidence="2">The sequence shown here is derived from an EMBL/GenBank/DDBJ whole genome shotgun (WGS) entry which is preliminary data.</text>
</comment>
<gene>
    <name evidence="2" type="ORF">HYC85_031789</name>
</gene>
<reference evidence="3" key="1">
    <citation type="journal article" date="2020" name="Nat. Commun.">
        <title>Genome assembly of wild tea tree DASZ reveals pedigree and selection history of tea varieties.</title>
        <authorList>
            <person name="Zhang W."/>
            <person name="Zhang Y."/>
            <person name="Qiu H."/>
            <person name="Guo Y."/>
            <person name="Wan H."/>
            <person name="Zhang X."/>
            <person name="Scossa F."/>
            <person name="Alseekh S."/>
            <person name="Zhang Q."/>
            <person name="Wang P."/>
            <person name="Xu L."/>
            <person name="Schmidt M.H."/>
            <person name="Jia X."/>
            <person name="Li D."/>
            <person name="Zhu A."/>
            <person name="Guo F."/>
            <person name="Chen W."/>
            <person name="Ni D."/>
            <person name="Usadel B."/>
            <person name="Fernie A.R."/>
            <person name="Wen W."/>
        </authorList>
    </citation>
    <scope>NUCLEOTIDE SEQUENCE [LARGE SCALE GENOMIC DNA]</scope>
    <source>
        <strain evidence="3">cv. G240</strain>
    </source>
</reference>
<dbReference type="EMBL" id="JACBKZ010000015">
    <property type="protein sequence ID" value="KAF5930916.1"/>
    <property type="molecule type" value="Genomic_DNA"/>
</dbReference>
<feature type="region of interest" description="Disordered" evidence="1">
    <location>
        <begin position="1"/>
        <end position="21"/>
    </location>
</feature>
<feature type="compositionally biased region" description="Basic residues" evidence="1">
    <location>
        <begin position="103"/>
        <end position="113"/>
    </location>
</feature>
<evidence type="ECO:0000256" key="1">
    <source>
        <dbReference type="SAM" id="MobiDB-lite"/>
    </source>
</evidence>
<feature type="region of interest" description="Disordered" evidence="1">
    <location>
        <begin position="71"/>
        <end position="174"/>
    </location>
</feature>
<evidence type="ECO:0000313" key="2">
    <source>
        <dbReference type="EMBL" id="KAF5930916.1"/>
    </source>
</evidence>
<protein>
    <submittedName>
        <fullName evidence="2">Uncharacterized protein</fullName>
    </submittedName>
</protein>
<reference evidence="2 3" key="2">
    <citation type="submission" date="2020-07" db="EMBL/GenBank/DDBJ databases">
        <title>Genome assembly of wild tea tree DASZ reveals pedigree and selection history of tea varieties.</title>
        <authorList>
            <person name="Zhang W."/>
        </authorList>
    </citation>
    <scope>NUCLEOTIDE SEQUENCE [LARGE SCALE GENOMIC DNA]</scope>
    <source>
        <strain evidence="3">cv. G240</strain>
        <tissue evidence="2">Leaf</tissue>
    </source>
</reference>